<dbReference type="PATRIC" id="fig|1263870.3.peg.4232"/>
<dbReference type="InterPro" id="IPR015854">
    <property type="entry name" value="ABC_transpr_LolD-like"/>
</dbReference>
<evidence type="ECO:0000259" key="5">
    <source>
        <dbReference type="PROSITE" id="PS50893"/>
    </source>
</evidence>
<dbReference type="FunFam" id="3.40.50.300:FF:000032">
    <property type="entry name" value="Export ABC transporter ATP-binding protein"/>
    <property type="match status" value="1"/>
</dbReference>
<dbReference type="Gene3D" id="3.40.50.300">
    <property type="entry name" value="P-loop containing nucleotide triphosphate hydrolases"/>
    <property type="match status" value="1"/>
</dbReference>
<keyword evidence="1" id="KW-0813">Transport</keyword>
<dbReference type="InterPro" id="IPR003593">
    <property type="entry name" value="AAA+_ATPase"/>
</dbReference>
<accession>M5TZ96</accession>
<dbReference type="GO" id="GO:0098796">
    <property type="term" value="C:membrane protein complex"/>
    <property type="evidence" value="ECO:0007669"/>
    <property type="project" value="UniProtKB-ARBA"/>
</dbReference>
<evidence type="ECO:0000256" key="1">
    <source>
        <dbReference type="ARBA" id="ARBA00022448"/>
    </source>
</evidence>
<dbReference type="OrthoDB" id="273392at2"/>
<dbReference type="PROSITE" id="PS00211">
    <property type="entry name" value="ABC_TRANSPORTER_1"/>
    <property type="match status" value="1"/>
</dbReference>
<comment type="caution">
    <text evidence="6">The sequence shown here is derived from an EMBL/GenBank/DDBJ whole genome shotgun (WGS) entry which is preliminary data.</text>
</comment>
<dbReference type="PANTHER" id="PTHR24220">
    <property type="entry name" value="IMPORT ATP-BINDING PROTEIN"/>
    <property type="match status" value="1"/>
</dbReference>
<dbReference type="PROSITE" id="PS50893">
    <property type="entry name" value="ABC_TRANSPORTER_2"/>
    <property type="match status" value="1"/>
</dbReference>
<evidence type="ECO:0000256" key="3">
    <source>
        <dbReference type="ARBA" id="ARBA00022840"/>
    </source>
</evidence>
<evidence type="ECO:0000256" key="4">
    <source>
        <dbReference type="ARBA" id="ARBA00038388"/>
    </source>
</evidence>
<dbReference type="EMBL" id="ANOH01000274">
    <property type="protein sequence ID" value="EMI54525.1"/>
    <property type="molecule type" value="Genomic_DNA"/>
</dbReference>
<keyword evidence="7" id="KW-1185">Reference proteome</keyword>
<dbReference type="Pfam" id="PF00005">
    <property type="entry name" value="ABC_tran"/>
    <property type="match status" value="1"/>
</dbReference>
<dbReference type="SMART" id="SM00382">
    <property type="entry name" value="AAA"/>
    <property type="match status" value="1"/>
</dbReference>
<reference evidence="6 7" key="1">
    <citation type="journal article" date="2013" name="Mar. Genomics">
        <title>Expression of sulfatases in Rhodopirellula baltica and the diversity of sulfatases in the genus Rhodopirellula.</title>
        <authorList>
            <person name="Wegner C.E."/>
            <person name="Richter-Heitmann T."/>
            <person name="Klindworth A."/>
            <person name="Klockow C."/>
            <person name="Richter M."/>
            <person name="Achstetter T."/>
            <person name="Glockner F.O."/>
            <person name="Harder J."/>
        </authorList>
    </citation>
    <scope>NUCLEOTIDE SEQUENCE [LARGE SCALE GENOMIC DNA]</scope>
    <source>
        <strain evidence="6 7">SM41</strain>
    </source>
</reference>
<dbReference type="GO" id="GO:0005886">
    <property type="term" value="C:plasma membrane"/>
    <property type="evidence" value="ECO:0007669"/>
    <property type="project" value="TreeGrafter"/>
</dbReference>
<dbReference type="Proteomes" id="UP000011885">
    <property type="component" value="Unassembled WGS sequence"/>
</dbReference>
<evidence type="ECO:0000256" key="2">
    <source>
        <dbReference type="ARBA" id="ARBA00022741"/>
    </source>
</evidence>
<dbReference type="GO" id="GO:0016887">
    <property type="term" value="F:ATP hydrolysis activity"/>
    <property type="evidence" value="ECO:0007669"/>
    <property type="project" value="InterPro"/>
</dbReference>
<dbReference type="InterPro" id="IPR003439">
    <property type="entry name" value="ABC_transporter-like_ATP-bd"/>
</dbReference>
<dbReference type="CDD" id="cd03255">
    <property type="entry name" value="ABC_MJ0796_LolCDE_FtsE"/>
    <property type="match status" value="1"/>
</dbReference>
<protein>
    <submittedName>
        <fullName evidence="6">ABC transporter (Glutamine transport ATP-binding protein)</fullName>
    </submittedName>
</protein>
<sequence>MTHDESVLLAVDDVCKDYPDGNVRALDHVSFEIHSGEYVAIMGPSGSGKSTLLSILGTLDRPTSGKVIFEGNVVDSSTDLDELRSRAIGFIFQSFYLLPTLTALENVQVPMFGRGMTGAQRIEKARELINAVGMSEREKHLPKQLSVGQRQRIAIARSLANDPRLLLADEPTGNLDTVTAAGILELFDELHDDRKMTLVTVTHSEEVALAAQRVLRVRDGRIESDEINKTLQSS</sequence>
<comment type="similarity">
    <text evidence="4">Belongs to the ABC transporter superfamily. Macrolide exporter (TC 3.A.1.122) family.</text>
</comment>
<dbReference type="AlphaFoldDB" id="M5TZ96"/>
<dbReference type="PANTHER" id="PTHR24220:SF86">
    <property type="entry name" value="ABC TRANSPORTER ABCH.1"/>
    <property type="match status" value="1"/>
</dbReference>
<keyword evidence="3 6" id="KW-0067">ATP-binding</keyword>
<evidence type="ECO:0000313" key="6">
    <source>
        <dbReference type="EMBL" id="EMI54525.1"/>
    </source>
</evidence>
<evidence type="ECO:0000313" key="7">
    <source>
        <dbReference type="Proteomes" id="UP000011885"/>
    </source>
</evidence>
<dbReference type="GO" id="GO:0005524">
    <property type="term" value="F:ATP binding"/>
    <property type="evidence" value="ECO:0007669"/>
    <property type="project" value="UniProtKB-KW"/>
</dbReference>
<keyword evidence="2" id="KW-0547">Nucleotide-binding</keyword>
<dbReference type="InterPro" id="IPR027417">
    <property type="entry name" value="P-loop_NTPase"/>
</dbReference>
<name>M5TZ96_9BACT</name>
<dbReference type="SUPFAM" id="SSF52540">
    <property type="entry name" value="P-loop containing nucleoside triphosphate hydrolases"/>
    <property type="match status" value="1"/>
</dbReference>
<feature type="domain" description="ABC transporter" evidence="5">
    <location>
        <begin position="9"/>
        <end position="234"/>
    </location>
</feature>
<proteinExistence type="inferred from homology"/>
<dbReference type="InterPro" id="IPR017871">
    <property type="entry name" value="ABC_transporter-like_CS"/>
</dbReference>
<dbReference type="GO" id="GO:0022857">
    <property type="term" value="F:transmembrane transporter activity"/>
    <property type="evidence" value="ECO:0007669"/>
    <property type="project" value="TreeGrafter"/>
</dbReference>
<gene>
    <name evidence="6" type="ORF">RSSM_03996</name>
</gene>
<dbReference type="InterPro" id="IPR017911">
    <property type="entry name" value="MacB-like_ATP-bd"/>
</dbReference>
<dbReference type="RefSeq" id="WP_008681965.1">
    <property type="nucleotide sequence ID" value="NZ_ANOH01000274.1"/>
</dbReference>
<organism evidence="6 7">
    <name type="scientific">Rhodopirellula sallentina SM41</name>
    <dbReference type="NCBI Taxonomy" id="1263870"/>
    <lineage>
        <taxon>Bacteria</taxon>
        <taxon>Pseudomonadati</taxon>
        <taxon>Planctomycetota</taxon>
        <taxon>Planctomycetia</taxon>
        <taxon>Pirellulales</taxon>
        <taxon>Pirellulaceae</taxon>
        <taxon>Rhodopirellula</taxon>
    </lineage>
</organism>